<dbReference type="EMBL" id="LR798396">
    <property type="protein sequence ID" value="CAB5228919.1"/>
    <property type="molecule type" value="Genomic_DNA"/>
</dbReference>
<evidence type="ECO:0000313" key="1">
    <source>
        <dbReference type="EMBL" id="CAB5228919.1"/>
    </source>
</evidence>
<name>A0A6J7XFK1_9CAUD</name>
<protein>
    <submittedName>
        <fullName evidence="1">Uncharacterized protein</fullName>
    </submittedName>
</protein>
<accession>A0A6J7XFK1</accession>
<gene>
    <name evidence="1" type="ORF">UFOVP1544_52</name>
</gene>
<organism evidence="1">
    <name type="scientific">uncultured Caudovirales phage</name>
    <dbReference type="NCBI Taxonomy" id="2100421"/>
    <lineage>
        <taxon>Viruses</taxon>
        <taxon>Duplodnaviria</taxon>
        <taxon>Heunggongvirae</taxon>
        <taxon>Uroviricota</taxon>
        <taxon>Caudoviricetes</taxon>
        <taxon>Peduoviridae</taxon>
        <taxon>Maltschvirus</taxon>
        <taxon>Maltschvirus maltsch</taxon>
    </lineage>
</organism>
<proteinExistence type="predicted"/>
<sequence>MTEYFYPNYPRLYRLGGEYLPGLANLFGAHECHEGEAHNIVDGKCTKCSVHVRENT</sequence>
<reference evidence="1" key="1">
    <citation type="submission" date="2020-05" db="EMBL/GenBank/DDBJ databases">
        <authorList>
            <person name="Chiriac C."/>
            <person name="Salcher M."/>
            <person name="Ghai R."/>
            <person name="Kavagutti S V."/>
        </authorList>
    </citation>
    <scope>NUCLEOTIDE SEQUENCE</scope>
</reference>